<reference evidence="1" key="1">
    <citation type="submission" date="2020-05" db="EMBL/GenBank/DDBJ databases">
        <title>Large-scale comparative analyses of tick genomes elucidate their genetic diversity and vector capacities.</title>
        <authorList>
            <person name="Jia N."/>
            <person name="Wang J."/>
            <person name="Shi W."/>
            <person name="Du L."/>
            <person name="Sun Y."/>
            <person name="Zhan W."/>
            <person name="Jiang J."/>
            <person name="Wang Q."/>
            <person name="Zhang B."/>
            <person name="Ji P."/>
            <person name="Sakyi L.B."/>
            <person name="Cui X."/>
            <person name="Yuan T."/>
            <person name="Jiang B."/>
            <person name="Yang W."/>
            <person name="Lam T.T.-Y."/>
            <person name="Chang Q."/>
            <person name="Ding S."/>
            <person name="Wang X."/>
            <person name="Zhu J."/>
            <person name="Ruan X."/>
            <person name="Zhao L."/>
            <person name="Wei J."/>
            <person name="Que T."/>
            <person name="Du C."/>
            <person name="Cheng J."/>
            <person name="Dai P."/>
            <person name="Han X."/>
            <person name="Huang E."/>
            <person name="Gao Y."/>
            <person name="Liu J."/>
            <person name="Shao H."/>
            <person name="Ye R."/>
            <person name="Li L."/>
            <person name="Wei W."/>
            <person name="Wang X."/>
            <person name="Wang C."/>
            <person name="Yang T."/>
            <person name="Huo Q."/>
            <person name="Li W."/>
            <person name="Guo W."/>
            <person name="Chen H."/>
            <person name="Zhou L."/>
            <person name="Ni X."/>
            <person name="Tian J."/>
            <person name="Zhou Y."/>
            <person name="Sheng Y."/>
            <person name="Liu T."/>
            <person name="Pan Y."/>
            <person name="Xia L."/>
            <person name="Li J."/>
            <person name="Zhao F."/>
            <person name="Cao W."/>
        </authorList>
    </citation>
    <scope>NUCLEOTIDE SEQUENCE</scope>
    <source>
        <strain evidence="1">Dsil-2018</strain>
    </source>
</reference>
<evidence type="ECO:0000313" key="2">
    <source>
        <dbReference type="Proteomes" id="UP000821865"/>
    </source>
</evidence>
<comment type="caution">
    <text evidence="1">The sequence shown here is derived from an EMBL/GenBank/DDBJ whole genome shotgun (WGS) entry which is preliminary data.</text>
</comment>
<protein>
    <submittedName>
        <fullName evidence="1">Uncharacterized protein</fullName>
    </submittedName>
</protein>
<dbReference type="EMBL" id="CM023471">
    <property type="protein sequence ID" value="KAH7967206.1"/>
    <property type="molecule type" value="Genomic_DNA"/>
</dbReference>
<name>A0ACB8DGF3_DERSI</name>
<evidence type="ECO:0000313" key="1">
    <source>
        <dbReference type="EMBL" id="KAH7967206.1"/>
    </source>
</evidence>
<dbReference type="Proteomes" id="UP000821865">
    <property type="component" value="Chromosome 2"/>
</dbReference>
<sequence length="677" mass="73120">MDRFLLSERSTYLGNTGAERIDKLLKLLPIVTLVVTLVTFVAFVVAYKNRQERPAYVVQTHESQVEGRAVMVEGVQVVEFLGIPFAESTAGSNRFRKPVARSLPRKLSARRWGPPCIQRKDGGSATNSSSTTATYEETATTASGRHQSTSDVQHRPLSSVAAVVSETVEEDLHGTGGVTPPAPGALETREQPSEDCLHLNIWESGNASTSPNSGEVKERGPKRPVIVFFHGGGFQEGSNSDPRYDGRYLSALGGVVVVVPNYRVGPLAFVGSDDGNDEDEPGNLALLDQRMALEWVRSYIDDFDGDPGCIVVAGAGSGASSLALHLLSPEAQGTMMDLRRFVLHSGSAFGPYADHSVPRQSQQNLVPMARSVGCTGSGAAEILRCLRTVSADALARLEPAPGGPFEPTFESQYLPDTPSGLLLKIPPFRKQARAAAVFAFAHRSTDLENRDVLMGNVADEGLQALSAFNETLPAGLSPESALHEFLPQELEKYGVQEAKALLRVYLNDTAGAATGLTWDETQSVVSHLLGDLLYVCPTAYLAQYLSRGSENQQVLTSPPAQVYTFRMNQRPSYGTGETMTRYEDVDLVFGRPLRQPGSTDAEKSLSREIIRAWSNFAKFGVLPLVNDSSSGSTIEWPAQSDSEESTVDISTAGFSLVPDEHRSHCFQLQALAADEVV</sequence>
<organism evidence="1 2">
    <name type="scientific">Dermacentor silvarum</name>
    <name type="common">Tick</name>
    <dbReference type="NCBI Taxonomy" id="543639"/>
    <lineage>
        <taxon>Eukaryota</taxon>
        <taxon>Metazoa</taxon>
        <taxon>Ecdysozoa</taxon>
        <taxon>Arthropoda</taxon>
        <taxon>Chelicerata</taxon>
        <taxon>Arachnida</taxon>
        <taxon>Acari</taxon>
        <taxon>Parasitiformes</taxon>
        <taxon>Ixodida</taxon>
        <taxon>Ixodoidea</taxon>
        <taxon>Ixodidae</taxon>
        <taxon>Rhipicephalinae</taxon>
        <taxon>Dermacentor</taxon>
    </lineage>
</organism>
<keyword evidence="2" id="KW-1185">Reference proteome</keyword>
<gene>
    <name evidence="1" type="ORF">HPB49_023524</name>
</gene>
<proteinExistence type="predicted"/>
<accession>A0ACB8DGF3</accession>